<sequence>MDIFDFRGKLIGDYAGYTRSFLAVREPRLRRFVNEQLDAGVLWPEPLIQLNPSFEAGGDIDELAATGVLHPECCHVFRIKSDADQQGRALKLHRHQSEAIRVARTGFPYVLTTGTGSGKSLSCIVPIVDHVLRQGTGKGIRAVVVYPMNALANSQLGELDKFLGLGYPDKKGPVTFARYTGQEKPEER</sequence>
<gene>
    <name evidence="2" type="ORF">R5W23_000276</name>
</gene>
<evidence type="ECO:0000313" key="3">
    <source>
        <dbReference type="Proteomes" id="UP001272242"/>
    </source>
</evidence>
<dbReference type="InterPro" id="IPR027417">
    <property type="entry name" value="P-loop_NTPase"/>
</dbReference>
<organism evidence="2 3">
    <name type="scientific">Gemmata algarum</name>
    <dbReference type="NCBI Taxonomy" id="2975278"/>
    <lineage>
        <taxon>Bacteria</taxon>
        <taxon>Pseudomonadati</taxon>
        <taxon>Planctomycetota</taxon>
        <taxon>Planctomycetia</taxon>
        <taxon>Gemmatales</taxon>
        <taxon>Gemmataceae</taxon>
        <taxon>Gemmata</taxon>
    </lineage>
</organism>
<dbReference type="Proteomes" id="UP001272242">
    <property type="component" value="Unassembled WGS sequence"/>
</dbReference>
<dbReference type="SUPFAM" id="SSF52540">
    <property type="entry name" value="P-loop containing nucleoside triphosphate hydrolases"/>
    <property type="match status" value="1"/>
</dbReference>
<dbReference type="PANTHER" id="PTHR47962:SF5">
    <property type="entry name" value="ATP-DEPENDENT HELICASE LHR-RELATED"/>
    <property type="match status" value="1"/>
</dbReference>
<dbReference type="InterPro" id="IPR052511">
    <property type="entry name" value="ATP-dep_Helicase"/>
</dbReference>
<feature type="domain" description="DEAD/DEAH-box helicase" evidence="1">
    <location>
        <begin position="94"/>
        <end position="168"/>
    </location>
</feature>
<reference evidence="3" key="1">
    <citation type="journal article" date="2023" name="Mar. Drugs">
        <title>Gemmata algarum, a Novel Planctomycete Isolated from an Algal Mat, Displays Antimicrobial Activity.</title>
        <authorList>
            <person name="Kumar G."/>
            <person name="Kallscheuer N."/>
            <person name="Kashif M."/>
            <person name="Ahamad S."/>
            <person name="Jagadeeshwari U."/>
            <person name="Pannikurungottu S."/>
            <person name="Haufschild T."/>
            <person name="Kabuu M."/>
            <person name="Sasikala C."/>
            <person name="Jogler C."/>
            <person name="Ramana C."/>
        </authorList>
    </citation>
    <scope>NUCLEOTIDE SEQUENCE [LARGE SCALE GENOMIC DNA]</scope>
    <source>
        <strain evidence="3">JC673</strain>
    </source>
</reference>
<dbReference type="PANTHER" id="PTHR47962">
    <property type="entry name" value="ATP-DEPENDENT HELICASE LHR-RELATED-RELATED"/>
    <property type="match status" value="1"/>
</dbReference>
<keyword evidence="3" id="KW-1185">Reference proteome</keyword>
<dbReference type="InterPro" id="IPR011545">
    <property type="entry name" value="DEAD/DEAH_box_helicase_dom"/>
</dbReference>
<keyword evidence="2" id="KW-0347">Helicase</keyword>
<name>A0ABU5ERL3_9BACT</name>
<evidence type="ECO:0000259" key="1">
    <source>
        <dbReference type="Pfam" id="PF00270"/>
    </source>
</evidence>
<dbReference type="Pfam" id="PF00270">
    <property type="entry name" value="DEAD"/>
    <property type="match status" value="1"/>
</dbReference>
<keyword evidence="2" id="KW-0067">ATP-binding</keyword>
<protein>
    <submittedName>
        <fullName evidence="2">DEAD/DEAH box helicase</fullName>
    </submittedName>
</protein>
<comment type="caution">
    <text evidence="2">The sequence shown here is derived from an EMBL/GenBank/DDBJ whole genome shotgun (WGS) entry which is preliminary data.</text>
</comment>
<accession>A0ABU5ERL3</accession>
<dbReference type="Gene3D" id="3.40.50.300">
    <property type="entry name" value="P-loop containing nucleotide triphosphate hydrolases"/>
    <property type="match status" value="1"/>
</dbReference>
<dbReference type="EMBL" id="JAXBLV010000011">
    <property type="protein sequence ID" value="MDY3557976.1"/>
    <property type="molecule type" value="Genomic_DNA"/>
</dbReference>
<keyword evidence="2" id="KW-0547">Nucleotide-binding</keyword>
<evidence type="ECO:0000313" key="2">
    <source>
        <dbReference type="EMBL" id="MDY3557976.1"/>
    </source>
</evidence>
<dbReference type="GO" id="GO:0004386">
    <property type="term" value="F:helicase activity"/>
    <property type="evidence" value="ECO:0007669"/>
    <property type="project" value="UniProtKB-KW"/>
</dbReference>
<keyword evidence="2" id="KW-0378">Hydrolase</keyword>
<proteinExistence type="predicted"/>